<proteinExistence type="predicted"/>
<sequence>MSHQRIRFEVRDDSNRSRAVSYKIDCFDKPIFVLVTSKPAVAREWIGYVTRQNWRFVNSGRLIVGVGVQWTPGSDPSAAVLAICVGKNCLIFQIHRAGRIPRLVYRFLSDERHRFVGINNFSDQRMLLRFDSQLLVRELIELGRLARDRYQNIPPKVSMETLAHKLLGWPNIMKNENVGRSDWEVTNLSHAQIKYAALDAFLSFRIAEVVLKAR</sequence>
<keyword evidence="2" id="KW-0378">Hydrolase</keyword>
<dbReference type="CDD" id="cd06141">
    <property type="entry name" value="WRN_exo"/>
    <property type="match status" value="1"/>
</dbReference>
<gene>
    <name evidence="4" type="ORF">PPACK8108_LOCUS22216</name>
</gene>
<dbReference type="PANTHER" id="PTHR13620:SF59">
    <property type="entry name" value="POLYNUCLEOTIDYL TRANSFERASE, RIBONUCLEASE H-LIKE SUPERFAMILY PROTEIN"/>
    <property type="match status" value="1"/>
</dbReference>
<accession>A0AAV0BLC8</accession>
<dbReference type="InterPro" id="IPR002562">
    <property type="entry name" value="3'-5'_exonuclease_dom"/>
</dbReference>
<evidence type="ECO:0000313" key="5">
    <source>
        <dbReference type="Proteomes" id="UP001153365"/>
    </source>
</evidence>
<dbReference type="Pfam" id="PF01612">
    <property type="entry name" value="DNA_pol_A_exo1"/>
    <property type="match status" value="1"/>
</dbReference>
<dbReference type="InterPro" id="IPR051132">
    <property type="entry name" value="3-5_Exonuclease_domain"/>
</dbReference>
<organism evidence="4 5">
    <name type="scientific">Phakopsora pachyrhizi</name>
    <name type="common">Asian soybean rust disease fungus</name>
    <dbReference type="NCBI Taxonomy" id="170000"/>
    <lineage>
        <taxon>Eukaryota</taxon>
        <taxon>Fungi</taxon>
        <taxon>Dikarya</taxon>
        <taxon>Basidiomycota</taxon>
        <taxon>Pucciniomycotina</taxon>
        <taxon>Pucciniomycetes</taxon>
        <taxon>Pucciniales</taxon>
        <taxon>Phakopsoraceae</taxon>
        <taxon>Phakopsora</taxon>
    </lineage>
</organism>
<evidence type="ECO:0000313" key="4">
    <source>
        <dbReference type="EMBL" id="CAH7687438.1"/>
    </source>
</evidence>
<dbReference type="GO" id="GO:0006139">
    <property type="term" value="P:nucleobase-containing compound metabolic process"/>
    <property type="evidence" value="ECO:0007669"/>
    <property type="project" value="InterPro"/>
</dbReference>
<dbReference type="SUPFAM" id="SSF53098">
    <property type="entry name" value="Ribonuclease H-like"/>
    <property type="match status" value="1"/>
</dbReference>
<evidence type="ECO:0000259" key="3">
    <source>
        <dbReference type="Pfam" id="PF01612"/>
    </source>
</evidence>
<dbReference type="InterPro" id="IPR036397">
    <property type="entry name" value="RNaseH_sf"/>
</dbReference>
<dbReference type="InterPro" id="IPR012337">
    <property type="entry name" value="RNaseH-like_sf"/>
</dbReference>
<dbReference type="AlphaFoldDB" id="A0AAV0BLC8"/>
<dbReference type="PANTHER" id="PTHR13620">
    <property type="entry name" value="3-5 EXONUCLEASE"/>
    <property type="match status" value="1"/>
</dbReference>
<protein>
    <submittedName>
        <fullName evidence="4">Ribonuclease H-like domain-containing protein</fullName>
    </submittedName>
</protein>
<keyword evidence="5" id="KW-1185">Reference proteome</keyword>
<reference evidence="4" key="1">
    <citation type="submission" date="2022-06" db="EMBL/GenBank/DDBJ databases">
        <authorList>
            <consortium name="SYNGENTA / RWTH Aachen University"/>
        </authorList>
    </citation>
    <scope>NUCLEOTIDE SEQUENCE</scope>
</reference>
<evidence type="ECO:0000256" key="1">
    <source>
        <dbReference type="ARBA" id="ARBA00022722"/>
    </source>
</evidence>
<comment type="caution">
    <text evidence="4">The sequence shown here is derived from an EMBL/GenBank/DDBJ whole genome shotgun (WGS) entry which is preliminary data.</text>
</comment>
<dbReference type="GO" id="GO:0005737">
    <property type="term" value="C:cytoplasm"/>
    <property type="evidence" value="ECO:0007669"/>
    <property type="project" value="TreeGrafter"/>
</dbReference>
<dbReference type="EMBL" id="CALTRL010005871">
    <property type="protein sequence ID" value="CAH7687438.1"/>
    <property type="molecule type" value="Genomic_DNA"/>
</dbReference>
<name>A0AAV0BLC8_PHAPC</name>
<evidence type="ECO:0000256" key="2">
    <source>
        <dbReference type="ARBA" id="ARBA00022801"/>
    </source>
</evidence>
<feature type="domain" description="3'-5' exonuclease" evidence="3">
    <location>
        <begin position="76"/>
        <end position="207"/>
    </location>
</feature>
<dbReference type="GO" id="GO:0008408">
    <property type="term" value="F:3'-5' exonuclease activity"/>
    <property type="evidence" value="ECO:0007669"/>
    <property type="project" value="InterPro"/>
</dbReference>
<dbReference type="GO" id="GO:0005634">
    <property type="term" value="C:nucleus"/>
    <property type="evidence" value="ECO:0007669"/>
    <property type="project" value="TreeGrafter"/>
</dbReference>
<dbReference type="Proteomes" id="UP001153365">
    <property type="component" value="Unassembled WGS sequence"/>
</dbReference>
<dbReference type="GO" id="GO:0003676">
    <property type="term" value="F:nucleic acid binding"/>
    <property type="evidence" value="ECO:0007669"/>
    <property type="project" value="InterPro"/>
</dbReference>
<dbReference type="Gene3D" id="3.30.420.10">
    <property type="entry name" value="Ribonuclease H-like superfamily/Ribonuclease H"/>
    <property type="match status" value="1"/>
</dbReference>
<keyword evidence="1" id="KW-0540">Nuclease</keyword>